<dbReference type="AlphaFoldDB" id="A0A7V8SXN3"/>
<dbReference type="Gene3D" id="1.10.3820.10">
    <property type="entry name" value="Di-heme elbow motif domain"/>
    <property type="match status" value="1"/>
</dbReference>
<comment type="caution">
    <text evidence="10">The sequence shown here is derived from an EMBL/GenBank/DDBJ whole genome shotgun (WGS) entry which is preliminary data.</text>
</comment>
<keyword evidence="1" id="KW-0813">Transport</keyword>
<evidence type="ECO:0000259" key="9">
    <source>
        <dbReference type="Pfam" id="PF13435"/>
    </source>
</evidence>
<evidence type="ECO:0000313" key="11">
    <source>
        <dbReference type="Proteomes" id="UP000567293"/>
    </source>
</evidence>
<dbReference type="Proteomes" id="UP000567293">
    <property type="component" value="Unassembled WGS sequence"/>
</dbReference>
<evidence type="ECO:0000256" key="7">
    <source>
        <dbReference type="SAM" id="MobiDB-lite"/>
    </source>
</evidence>
<dbReference type="InterPro" id="IPR051829">
    <property type="entry name" value="Multiheme_Cytochr_ET"/>
</dbReference>
<sequence>MCHGPGKAHADYYESGTPDKRSTNEKRLYAFRGNPAENSSRCMRCHITSRDEREFDRSIHGRHAVDCNQCHAAHLLDPGSRPLRNTVAAAQQTFFSVPLLPEETRWLHNSLLRKPQPDLCAACHGNVLAQFALPTHHRVPEGAMKCTDCHNTHGTSNRAMLRQSGWETCVQCHVEKRGPFVFEHSAVKVEGCIICHTPHGSVNRMLLVRREERFLCLSCHVDPVAANVPHGRLGFQTRGDCTRCHSVIHGSNFNVDFLN</sequence>
<name>A0A7V8SXN3_9BACT</name>
<dbReference type="NCBIfam" id="TIGR01905">
    <property type="entry name" value="paired_CXXCH_1"/>
    <property type="match status" value="2"/>
</dbReference>
<keyword evidence="5" id="KW-0249">Electron transport</keyword>
<protein>
    <recommendedName>
        <fullName evidence="12">Doubled CXXCH motif domain-containing protein</fullName>
    </recommendedName>
</protein>
<dbReference type="Pfam" id="PF13435">
    <property type="entry name" value="Cytochrome_C554"/>
    <property type="match status" value="1"/>
</dbReference>
<evidence type="ECO:0000259" key="8">
    <source>
        <dbReference type="Pfam" id="PF09699"/>
    </source>
</evidence>
<dbReference type="EMBL" id="JACDQQ010001390">
    <property type="protein sequence ID" value="MBA0086188.1"/>
    <property type="molecule type" value="Genomic_DNA"/>
</dbReference>
<evidence type="ECO:0000256" key="3">
    <source>
        <dbReference type="ARBA" id="ARBA00022723"/>
    </source>
</evidence>
<reference evidence="10" key="1">
    <citation type="submission" date="2020-06" db="EMBL/GenBank/DDBJ databases">
        <title>Legume-microbial interactions unlock mineral nutrients during tropical forest succession.</title>
        <authorList>
            <person name="Epihov D.Z."/>
        </authorList>
    </citation>
    <scope>NUCLEOTIDE SEQUENCE [LARGE SCALE GENOMIC DNA]</scope>
    <source>
        <strain evidence="10">Pan2503</strain>
    </source>
</reference>
<evidence type="ECO:0000256" key="1">
    <source>
        <dbReference type="ARBA" id="ARBA00022448"/>
    </source>
</evidence>
<dbReference type="GO" id="GO:0046872">
    <property type="term" value="F:metal ion binding"/>
    <property type="evidence" value="ECO:0007669"/>
    <property type="project" value="UniProtKB-KW"/>
</dbReference>
<keyword evidence="11" id="KW-1185">Reference proteome</keyword>
<dbReference type="InterPro" id="IPR038266">
    <property type="entry name" value="NapC/NirT_cytc_sf"/>
</dbReference>
<gene>
    <name evidence="10" type="ORF">HRJ53_14470</name>
</gene>
<evidence type="ECO:0000256" key="4">
    <source>
        <dbReference type="ARBA" id="ARBA00022729"/>
    </source>
</evidence>
<dbReference type="InterPro" id="IPR023155">
    <property type="entry name" value="Cyt_c-552/4"/>
</dbReference>
<proteinExistence type="predicted"/>
<accession>A0A7V8SXN3</accession>
<dbReference type="InterPro" id="IPR010177">
    <property type="entry name" value="Paired_CXXCH_1"/>
</dbReference>
<dbReference type="Pfam" id="PF09699">
    <property type="entry name" value="Paired_CXXCH_1"/>
    <property type="match status" value="2"/>
</dbReference>
<dbReference type="Gene3D" id="3.90.10.10">
    <property type="entry name" value="Cytochrome C3"/>
    <property type="match status" value="1"/>
</dbReference>
<dbReference type="PANTHER" id="PTHR35038:SF6">
    <property type="entry name" value="SURFACE LOCALIZED DECAHEME CYTOCHROME C LIPOPROTEIN"/>
    <property type="match status" value="1"/>
</dbReference>
<keyword evidence="3" id="KW-0479">Metal-binding</keyword>
<keyword evidence="6" id="KW-0408">Iron</keyword>
<feature type="domain" description="Doubled CXXCH motif" evidence="8">
    <location>
        <begin position="184"/>
        <end position="222"/>
    </location>
</feature>
<evidence type="ECO:0000313" key="10">
    <source>
        <dbReference type="EMBL" id="MBA0086188.1"/>
    </source>
</evidence>
<organism evidence="10 11">
    <name type="scientific">Candidatus Acidiferrum panamense</name>
    <dbReference type="NCBI Taxonomy" id="2741543"/>
    <lineage>
        <taxon>Bacteria</taxon>
        <taxon>Pseudomonadati</taxon>
        <taxon>Acidobacteriota</taxon>
        <taxon>Terriglobia</taxon>
        <taxon>Candidatus Acidiferrales</taxon>
        <taxon>Candidatus Acidiferrum</taxon>
    </lineage>
</organism>
<feature type="region of interest" description="Disordered" evidence="7">
    <location>
        <begin position="1"/>
        <end position="24"/>
    </location>
</feature>
<dbReference type="GO" id="GO:0016491">
    <property type="term" value="F:oxidoreductase activity"/>
    <property type="evidence" value="ECO:0007669"/>
    <property type="project" value="TreeGrafter"/>
</dbReference>
<dbReference type="PANTHER" id="PTHR35038">
    <property type="entry name" value="DISSIMILATORY SULFITE REDUCTASE SIRA"/>
    <property type="match status" value="1"/>
</dbReference>
<evidence type="ECO:0000256" key="6">
    <source>
        <dbReference type="ARBA" id="ARBA00023004"/>
    </source>
</evidence>
<dbReference type="InterPro" id="IPR036280">
    <property type="entry name" value="Multihaem_cyt_sf"/>
</dbReference>
<keyword evidence="4" id="KW-0732">Signal</keyword>
<evidence type="ECO:0000256" key="5">
    <source>
        <dbReference type="ARBA" id="ARBA00022982"/>
    </source>
</evidence>
<keyword evidence="2" id="KW-0349">Heme</keyword>
<feature type="compositionally biased region" description="Basic and acidic residues" evidence="7">
    <location>
        <begin position="8"/>
        <end position="24"/>
    </location>
</feature>
<feature type="domain" description="Cytochrome c-552/4" evidence="9">
    <location>
        <begin position="7"/>
        <end position="71"/>
    </location>
</feature>
<feature type="non-terminal residue" evidence="10">
    <location>
        <position position="1"/>
    </location>
</feature>
<dbReference type="SUPFAM" id="SSF48695">
    <property type="entry name" value="Multiheme cytochromes"/>
    <property type="match status" value="1"/>
</dbReference>
<evidence type="ECO:0008006" key="12">
    <source>
        <dbReference type="Google" id="ProtNLM"/>
    </source>
</evidence>
<feature type="domain" description="Doubled CXXCH motif" evidence="8">
    <location>
        <begin position="136"/>
        <end position="177"/>
    </location>
</feature>
<evidence type="ECO:0000256" key="2">
    <source>
        <dbReference type="ARBA" id="ARBA00022617"/>
    </source>
</evidence>